<keyword evidence="3" id="KW-1185">Reference proteome</keyword>
<dbReference type="AlphaFoldDB" id="A0A6I6MTU2"/>
<gene>
    <name evidence="2" type="ORF">DSM104635_01402</name>
</gene>
<dbReference type="Proteomes" id="UP000431269">
    <property type="component" value="Chromosome"/>
</dbReference>
<reference evidence="3" key="1">
    <citation type="submission" date="2019-12" db="EMBL/GenBank/DDBJ databases">
        <title>Complete genome of Terracaulis silvestris 0127_4.</title>
        <authorList>
            <person name="Vieira S."/>
            <person name="Riedel T."/>
            <person name="Sproer C."/>
            <person name="Pascual J."/>
            <person name="Boedeker C."/>
            <person name="Overmann J."/>
        </authorList>
    </citation>
    <scope>NUCLEOTIDE SEQUENCE [LARGE SCALE GENOMIC DNA]</scope>
    <source>
        <strain evidence="3">0127_4</strain>
    </source>
</reference>
<evidence type="ECO:0000313" key="2">
    <source>
        <dbReference type="EMBL" id="QGZ94583.1"/>
    </source>
</evidence>
<accession>A0A6I6MTU2</accession>
<dbReference type="RefSeq" id="WP_158765511.1">
    <property type="nucleotide sequence ID" value="NZ_CP047045.1"/>
</dbReference>
<name>A0A6I6MTU2_9CAUL</name>
<keyword evidence="1" id="KW-0732">Signal</keyword>
<organism evidence="2 3">
    <name type="scientific">Terricaulis silvestris</name>
    <dbReference type="NCBI Taxonomy" id="2686094"/>
    <lineage>
        <taxon>Bacteria</taxon>
        <taxon>Pseudomonadati</taxon>
        <taxon>Pseudomonadota</taxon>
        <taxon>Alphaproteobacteria</taxon>
        <taxon>Caulobacterales</taxon>
        <taxon>Caulobacteraceae</taxon>
        <taxon>Terricaulis</taxon>
    </lineage>
</organism>
<dbReference type="EMBL" id="CP047045">
    <property type="protein sequence ID" value="QGZ94583.1"/>
    <property type="molecule type" value="Genomic_DNA"/>
</dbReference>
<feature type="signal peptide" evidence="1">
    <location>
        <begin position="1"/>
        <end position="21"/>
    </location>
</feature>
<evidence type="ECO:0000313" key="3">
    <source>
        <dbReference type="Proteomes" id="UP000431269"/>
    </source>
</evidence>
<protein>
    <submittedName>
        <fullName evidence="2">Uncharacterized protein</fullName>
    </submittedName>
</protein>
<dbReference type="KEGG" id="tsv:DSM104635_01402"/>
<evidence type="ECO:0000256" key="1">
    <source>
        <dbReference type="SAM" id="SignalP"/>
    </source>
</evidence>
<feature type="chain" id="PRO_5026229589" evidence="1">
    <location>
        <begin position="22"/>
        <end position="154"/>
    </location>
</feature>
<sequence>MLKYIFAAAAFTAMCATPADAQTEAAPLLPVESMTCDQMNAEMMTAGMQMNSQLDTEGLLAENQAMQEEAERRRREQVSVGFGVGLTCAIPGLGAACTAASMAQASRAAEGVDEQHARMDRQIGRVNDSMAGLDQNRLMAMSERHQQMQCPTPQ</sequence>
<proteinExistence type="predicted"/>